<dbReference type="EMBL" id="QWDD01000001">
    <property type="protein sequence ID" value="RNJ51248.1"/>
    <property type="molecule type" value="Genomic_DNA"/>
</dbReference>
<evidence type="ECO:0000256" key="4">
    <source>
        <dbReference type="ARBA" id="ARBA00022884"/>
    </source>
</evidence>
<evidence type="ECO:0000256" key="1">
    <source>
        <dbReference type="ARBA" id="ARBA00022603"/>
    </source>
</evidence>
<dbReference type="AlphaFoldDB" id="A0A3M9XW03"/>
<evidence type="ECO:0000313" key="5">
    <source>
        <dbReference type="EMBL" id="RNJ51248.1"/>
    </source>
</evidence>
<comment type="caution">
    <text evidence="5">The sequence shown here is derived from an EMBL/GenBank/DDBJ whole genome shotgun (WGS) entry which is preliminary data.</text>
</comment>
<accession>A0A3M9XW03</accession>
<dbReference type="CDD" id="cd02440">
    <property type="entry name" value="AdoMet_MTases"/>
    <property type="match status" value="1"/>
</dbReference>
<dbReference type="Gene3D" id="3.40.50.150">
    <property type="entry name" value="Vaccinia Virus protein VP39"/>
    <property type="match status" value="1"/>
</dbReference>
<dbReference type="SUPFAM" id="SSF53335">
    <property type="entry name" value="S-adenosyl-L-methionine-dependent methyltransferases"/>
    <property type="match status" value="1"/>
</dbReference>
<keyword evidence="3" id="KW-0949">S-adenosyl-L-methionine</keyword>
<keyword evidence="6" id="KW-1185">Reference proteome</keyword>
<keyword evidence="2 5" id="KW-0808">Transferase</keyword>
<keyword evidence="4" id="KW-0694">RNA-binding</keyword>
<dbReference type="RefSeq" id="WP_123177123.1">
    <property type="nucleotide sequence ID" value="NZ_QWDD01000001.1"/>
</dbReference>
<dbReference type="Proteomes" id="UP000268623">
    <property type="component" value="Unassembled WGS sequence"/>
</dbReference>
<dbReference type="OrthoDB" id="9805585at2"/>
<dbReference type="InterPro" id="IPR029063">
    <property type="entry name" value="SAM-dependent_MTases_sf"/>
</dbReference>
<gene>
    <name evidence="5" type="ORF">D1O30_18255</name>
</gene>
<sequence length="214" mass="23271">MPHRTQKASGRARLVDNARFIRQWIENPRLIGAVSPSGRALAKTMAGFVELDREGHIVELGPGTGPVTQALLARGIAPERLVLVEYESRFCHLLSERFPGVTIVQGDAYGLKATLDGKVPGKIATVVSSLPLLVRPERDRVELLNQAFELMGDEGLFIQFTYGLTKSPMPMHASGVNGAYVGKGSPPVVLNIPPARVWRYRKAGYAGFAGKRKA</sequence>
<dbReference type="Pfam" id="PF00398">
    <property type="entry name" value="RrnaAD"/>
    <property type="match status" value="1"/>
</dbReference>
<dbReference type="GO" id="GO:0008168">
    <property type="term" value="F:methyltransferase activity"/>
    <property type="evidence" value="ECO:0007669"/>
    <property type="project" value="UniProtKB-KW"/>
</dbReference>
<organism evidence="5 6">
    <name type="scientific">Methylocystis hirsuta</name>
    <dbReference type="NCBI Taxonomy" id="369798"/>
    <lineage>
        <taxon>Bacteria</taxon>
        <taxon>Pseudomonadati</taxon>
        <taxon>Pseudomonadota</taxon>
        <taxon>Alphaproteobacteria</taxon>
        <taxon>Hyphomicrobiales</taxon>
        <taxon>Methylocystaceae</taxon>
        <taxon>Methylocystis</taxon>
    </lineage>
</organism>
<dbReference type="GO" id="GO:0032259">
    <property type="term" value="P:methylation"/>
    <property type="evidence" value="ECO:0007669"/>
    <property type="project" value="UniProtKB-KW"/>
</dbReference>
<keyword evidence="1 5" id="KW-0489">Methyltransferase</keyword>
<proteinExistence type="predicted"/>
<dbReference type="GO" id="GO:0003723">
    <property type="term" value="F:RNA binding"/>
    <property type="evidence" value="ECO:0007669"/>
    <property type="project" value="UniProtKB-KW"/>
</dbReference>
<dbReference type="InterPro" id="IPR001737">
    <property type="entry name" value="KsgA/Erm"/>
</dbReference>
<protein>
    <submittedName>
        <fullName evidence="5">Phospholipid methyltransferase</fullName>
    </submittedName>
</protein>
<evidence type="ECO:0000256" key="3">
    <source>
        <dbReference type="ARBA" id="ARBA00022691"/>
    </source>
</evidence>
<evidence type="ECO:0000256" key="2">
    <source>
        <dbReference type="ARBA" id="ARBA00022679"/>
    </source>
</evidence>
<name>A0A3M9XW03_9HYPH</name>
<reference evidence="5 6" key="1">
    <citation type="submission" date="2018-08" db="EMBL/GenBank/DDBJ databases">
        <title>Genome sequence of Methylocystis hirsuta CSC1, a methanotroph able to accumulate PHAs.</title>
        <authorList>
            <person name="Bordel S."/>
            <person name="Rodriguez E."/>
            <person name="Gancedo J."/>
            <person name="Munoz R."/>
        </authorList>
    </citation>
    <scope>NUCLEOTIDE SEQUENCE [LARGE SCALE GENOMIC DNA]</scope>
    <source>
        <strain evidence="5 6">CSC1</strain>
    </source>
</reference>
<evidence type="ECO:0000313" key="6">
    <source>
        <dbReference type="Proteomes" id="UP000268623"/>
    </source>
</evidence>